<dbReference type="SUPFAM" id="SSF46785">
    <property type="entry name" value="Winged helix' DNA-binding domain"/>
    <property type="match status" value="1"/>
</dbReference>
<dbReference type="Proteomes" id="UP001596190">
    <property type="component" value="Unassembled WGS sequence"/>
</dbReference>
<keyword evidence="6" id="KW-1185">Reference proteome</keyword>
<dbReference type="EMBL" id="JBHSSA010000049">
    <property type="protein sequence ID" value="MFC6254147.1"/>
    <property type="molecule type" value="Genomic_DNA"/>
</dbReference>
<dbReference type="PANTHER" id="PTHR42756:SF1">
    <property type="entry name" value="TRANSCRIPTIONAL REPRESSOR OF EMRAB OPERON"/>
    <property type="match status" value="1"/>
</dbReference>
<name>A0ABW1T981_9LACO</name>
<dbReference type="SMART" id="SM00347">
    <property type="entry name" value="HTH_MARR"/>
    <property type="match status" value="1"/>
</dbReference>
<dbReference type="InterPro" id="IPR036390">
    <property type="entry name" value="WH_DNA-bd_sf"/>
</dbReference>
<evidence type="ECO:0000313" key="5">
    <source>
        <dbReference type="EMBL" id="MFC6254147.1"/>
    </source>
</evidence>
<keyword evidence="3" id="KW-0804">Transcription</keyword>
<evidence type="ECO:0000313" key="6">
    <source>
        <dbReference type="Proteomes" id="UP001596190"/>
    </source>
</evidence>
<reference evidence="6" key="1">
    <citation type="journal article" date="2019" name="Int. J. Syst. Evol. Microbiol.">
        <title>The Global Catalogue of Microorganisms (GCM) 10K type strain sequencing project: providing services to taxonomists for standard genome sequencing and annotation.</title>
        <authorList>
            <consortium name="The Broad Institute Genomics Platform"/>
            <consortium name="The Broad Institute Genome Sequencing Center for Infectious Disease"/>
            <person name="Wu L."/>
            <person name="Ma J."/>
        </authorList>
    </citation>
    <scope>NUCLEOTIDE SEQUENCE [LARGE SCALE GENOMIC DNA]</scope>
    <source>
        <strain evidence="6">CCM 8950</strain>
    </source>
</reference>
<keyword evidence="2" id="KW-0238">DNA-binding</keyword>
<dbReference type="PANTHER" id="PTHR42756">
    <property type="entry name" value="TRANSCRIPTIONAL REGULATOR, MARR"/>
    <property type="match status" value="1"/>
</dbReference>
<dbReference type="Gene3D" id="1.10.10.10">
    <property type="entry name" value="Winged helix-like DNA-binding domain superfamily/Winged helix DNA-binding domain"/>
    <property type="match status" value="1"/>
</dbReference>
<comment type="caution">
    <text evidence="5">The sequence shown here is derived from an EMBL/GenBank/DDBJ whole genome shotgun (WGS) entry which is preliminary data.</text>
</comment>
<organism evidence="5 6">
    <name type="scientific">Secundilactobacillus hailunensis</name>
    <dbReference type="NCBI Taxonomy" id="2559923"/>
    <lineage>
        <taxon>Bacteria</taxon>
        <taxon>Bacillati</taxon>
        <taxon>Bacillota</taxon>
        <taxon>Bacilli</taxon>
        <taxon>Lactobacillales</taxon>
        <taxon>Lactobacillaceae</taxon>
        <taxon>Secundilactobacillus</taxon>
    </lineage>
</organism>
<dbReference type="PROSITE" id="PS50995">
    <property type="entry name" value="HTH_MARR_2"/>
    <property type="match status" value="1"/>
</dbReference>
<evidence type="ECO:0000256" key="2">
    <source>
        <dbReference type="ARBA" id="ARBA00023125"/>
    </source>
</evidence>
<dbReference type="InterPro" id="IPR036388">
    <property type="entry name" value="WH-like_DNA-bd_sf"/>
</dbReference>
<evidence type="ECO:0000256" key="3">
    <source>
        <dbReference type="ARBA" id="ARBA00023163"/>
    </source>
</evidence>
<sequence>MYTKTTSSLIHYIASFETQHLNQKLRLLDLNTDQARTINFIASHPDSMQRDVAHYLHRQEASVTNLLKGLVRRNLVVRTIPVENERTKLLSLTQAGNDLVKKIQTSFTQINATLEDPLSDADATKLTELLYVVQKQLDKSQE</sequence>
<proteinExistence type="predicted"/>
<evidence type="ECO:0000259" key="4">
    <source>
        <dbReference type="PROSITE" id="PS50995"/>
    </source>
</evidence>
<protein>
    <submittedName>
        <fullName evidence="5">MarR family winged helix-turn-helix transcriptional regulator</fullName>
    </submittedName>
</protein>
<accession>A0ABW1T981</accession>
<dbReference type="RefSeq" id="WP_137630796.1">
    <property type="nucleotide sequence ID" value="NZ_BJDO01000015.1"/>
</dbReference>
<gene>
    <name evidence="5" type="ORF">ACFP1H_06060</name>
</gene>
<evidence type="ECO:0000256" key="1">
    <source>
        <dbReference type="ARBA" id="ARBA00023015"/>
    </source>
</evidence>
<dbReference type="InterPro" id="IPR000835">
    <property type="entry name" value="HTH_MarR-typ"/>
</dbReference>
<dbReference type="Pfam" id="PF12802">
    <property type="entry name" value="MarR_2"/>
    <property type="match status" value="1"/>
</dbReference>
<keyword evidence="1" id="KW-0805">Transcription regulation</keyword>
<feature type="domain" description="HTH marR-type" evidence="4">
    <location>
        <begin position="2"/>
        <end position="135"/>
    </location>
</feature>